<organism evidence="2 3">
    <name type="scientific">Sphingobium nicotianae</name>
    <dbReference type="NCBI Taxonomy" id="2782607"/>
    <lineage>
        <taxon>Bacteria</taxon>
        <taxon>Pseudomonadati</taxon>
        <taxon>Pseudomonadota</taxon>
        <taxon>Alphaproteobacteria</taxon>
        <taxon>Sphingomonadales</taxon>
        <taxon>Sphingomonadaceae</taxon>
        <taxon>Sphingobium</taxon>
    </lineage>
</organism>
<evidence type="ECO:0000313" key="3">
    <source>
        <dbReference type="Proteomes" id="UP001138757"/>
    </source>
</evidence>
<gene>
    <name evidence="2" type="ORF">KK488_01605</name>
</gene>
<dbReference type="EMBL" id="JAHGAW010000001">
    <property type="protein sequence ID" value="MBT2185637.1"/>
    <property type="molecule type" value="Genomic_DNA"/>
</dbReference>
<proteinExistence type="predicted"/>
<feature type="signal peptide" evidence="1">
    <location>
        <begin position="1"/>
        <end position="25"/>
    </location>
</feature>
<evidence type="ECO:0000256" key="1">
    <source>
        <dbReference type="SAM" id="SignalP"/>
    </source>
</evidence>
<feature type="chain" id="PRO_5040866267" description="DUF2946 domain-containing protein" evidence="1">
    <location>
        <begin position="26"/>
        <end position="107"/>
    </location>
</feature>
<dbReference type="AlphaFoldDB" id="A0A9X1AI59"/>
<keyword evidence="1" id="KW-0732">Signal</keyword>
<keyword evidence="3" id="KW-1185">Reference proteome</keyword>
<dbReference type="RefSeq" id="WP_214621375.1">
    <property type="nucleotide sequence ID" value="NZ_JAHGAW010000001.1"/>
</dbReference>
<protein>
    <recommendedName>
        <fullName evidence="4">DUF2946 domain-containing protein</fullName>
    </recommendedName>
</protein>
<comment type="caution">
    <text evidence="2">The sequence shown here is derived from an EMBL/GenBank/DDBJ whole genome shotgun (WGS) entry which is preliminary data.</text>
</comment>
<dbReference type="Proteomes" id="UP001138757">
    <property type="component" value="Unassembled WGS sequence"/>
</dbReference>
<accession>A0A9X1AI59</accession>
<sequence>MPRTLRLVWMLAMLLLALPAMQANACMPAAIGHGARAPAMHHGHHKPQAPAAVHHDCIGCVAPIDTDTGRPVARLSYAWNRAPVSALATFSPNRAAPPEPPPPRQSV</sequence>
<evidence type="ECO:0008006" key="4">
    <source>
        <dbReference type="Google" id="ProtNLM"/>
    </source>
</evidence>
<name>A0A9X1AI59_9SPHN</name>
<evidence type="ECO:0000313" key="2">
    <source>
        <dbReference type="EMBL" id="MBT2185637.1"/>
    </source>
</evidence>
<reference evidence="2" key="1">
    <citation type="submission" date="2021-05" db="EMBL/GenBank/DDBJ databases">
        <title>Genome of Sphingobium sp. strain.</title>
        <authorList>
            <person name="Fan R."/>
        </authorList>
    </citation>
    <scope>NUCLEOTIDE SEQUENCE</scope>
    <source>
        <strain evidence="2">H33</strain>
    </source>
</reference>